<keyword evidence="1" id="KW-1133">Transmembrane helix</keyword>
<reference evidence="3" key="2">
    <citation type="submission" date="2015-01" db="EMBL/GenBank/DDBJ databases">
        <title>Evolutionary Origins and Diversification of the Mycorrhizal Mutualists.</title>
        <authorList>
            <consortium name="DOE Joint Genome Institute"/>
            <consortium name="Mycorrhizal Genomics Consortium"/>
            <person name="Kohler A."/>
            <person name="Kuo A."/>
            <person name="Nagy L.G."/>
            <person name="Floudas D."/>
            <person name="Copeland A."/>
            <person name="Barry K.W."/>
            <person name="Cichocki N."/>
            <person name="Veneault-Fourrey C."/>
            <person name="LaButti K."/>
            <person name="Lindquist E.A."/>
            <person name="Lipzen A."/>
            <person name="Lundell T."/>
            <person name="Morin E."/>
            <person name="Murat C."/>
            <person name="Riley R."/>
            <person name="Ohm R."/>
            <person name="Sun H."/>
            <person name="Tunlid A."/>
            <person name="Henrissat B."/>
            <person name="Grigoriev I.V."/>
            <person name="Hibbett D.S."/>
            <person name="Martin F."/>
        </authorList>
    </citation>
    <scope>NUCLEOTIDE SEQUENCE [LARGE SCALE GENOMIC DNA]</scope>
    <source>
        <strain evidence="3">MUT 4182</strain>
    </source>
</reference>
<evidence type="ECO:0000313" key="2">
    <source>
        <dbReference type="EMBL" id="KIO15679.1"/>
    </source>
</evidence>
<evidence type="ECO:0000313" key="3">
    <source>
        <dbReference type="Proteomes" id="UP000054248"/>
    </source>
</evidence>
<evidence type="ECO:0008006" key="4">
    <source>
        <dbReference type="Google" id="ProtNLM"/>
    </source>
</evidence>
<gene>
    <name evidence="2" type="ORF">M407DRAFT_34737</name>
</gene>
<dbReference type="HOGENOM" id="CLU_765467_0_0_1"/>
<accession>A0A0C3Q0V2</accession>
<dbReference type="Proteomes" id="UP000054248">
    <property type="component" value="Unassembled WGS sequence"/>
</dbReference>
<feature type="transmembrane region" description="Helical" evidence="1">
    <location>
        <begin position="12"/>
        <end position="30"/>
    </location>
</feature>
<protein>
    <recommendedName>
        <fullName evidence="4">F-box domain-containing protein</fullName>
    </recommendedName>
</protein>
<reference evidence="2 3" key="1">
    <citation type="submission" date="2014-04" db="EMBL/GenBank/DDBJ databases">
        <authorList>
            <consortium name="DOE Joint Genome Institute"/>
            <person name="Kuo A."/>
            <person name="Girlanda M."/>
            <person name="Perotto S."/>
            <person name="Kohler A."/>
            <person name="Nagy L.G."/>
            <person name="Floudas D."/>
            <person name="Copeland A."/>
            <person name="Barry K.W."/>
            <person name="Cichocki N."/>
            <person name="Veneault-Fourrey C."/>
            <person name="LaButti K."/>
            <person name="Lindquist E.A."/>
            <person name="Lipzen A."/>
            <person name="Lundell T."/>
            <person name="Morin E."/>
            <person name="Murat C."/>
            <person name="Sun H."/>
            <person name="Tunlid A."/>
            <person name="Henrissat B."/>
            <person name="Grigoriev I.V."/>
            <person name="Hibbett D.S."/>
            <person name="Martin F."/>
            <person name="Nordberg H.P."/>
            <person name="Cantor M.N."/>
            <person name="Hua S.X."/>
        </authorList>
    </citation>
    <scope>NUCLEOTIDE SEQUENCE [LARGE SCALE GENOMIC DNA]</scope>
    <source>
        <strain evidence="2 3">MUT 4182</strain>
    </source>
</reference>
<proteinExistence type="predicted"/>
<name>A0A0C3Q0V2_9AGAM</name>
<sequence>MDRLPTEIFSFIYFALLPIPPCTFHFQFVYPTRDRMRALERLRLVSKQWNNAVLGTPELWSYIEVSNDWSIVDPLLARAKAVPLHVRIALNPFEQLEPRFERIVETVWSTANRWDTYVSSAFIFGGWFNLLPPTPLHNVREVWLSGSSAFGPPKLRAPRIEKLVENFCAPIIEDIGVAGLRSWGTSLPLQMSEWERFMTITQQCPALGSLRFMSNRHDPRVLEFSGFTKSYNSLVLPSLTELVIRTDAGTFTLLPYIRAPRLELLIIEDYSSFIPFSIPCPSSCPALRRIRFIGGGTLQTIQAFLATVPKEQIEKVTTEIEYSKFAENIGGFQPGTEGLAERRKWINEKFRVRWILTYTQSS</sequence>
<keyword evidence="1" id="KW-0812">Transmembrane</keyword>
<organism evidence="2 3">
    <name type="scientific">Tulasnella calospora MUT 4182</name>
    <dbReference type="NCBI Taxonomy" id="1051891"/>
    <lineage>
        <taxon>Eukaryota</taxon>
        <taxon>Fungi</taxon>
        <taxon>Dikarya</taxon>
        <taxon>Basidiomycota</taxon>
        <taxon>Agaricomycotina</taxon>
        <taxon>Agaricomycetes</taxon>
        <taxon>Cantharellales</taxon>
        <taxon>Tulasnellaceae</taxon>
        <taxon>Tulasnella</taxon>
    </lineage>
</organism>
<evidence type="ECO:0000256" key="1">
    <source>
        <dbReference type="SAM" id="Phobius"/>
    </source>
</evidence>
<dbReference type="OrthoDB" id="2269034at2759"/>
<keyword evidence="1" id="KW-0472">Membrane</keyword>
<keyword evidence="3" id="KW-1185">Reference proteome</keyword>
<dbReference type="AlphaFoldDB" id="A0A0C3Q0V2"/>
<dbReference type="EMBL" id="KN823881">
    <property type="protein sequence ID" value="KIO15679.1"/>
    <property type="molecule type" value="Genomic_DNA"/>
</dbReference>